<dbReference type="Proteomes" id="UP000186817">
    <property type="component" value="Unassembled WGS sequence"/>
</dbReference>
<feature type="compositionally biased region" description="Basic and acidic residues" evidence="1">
    <location>
        <begin position="25"/>
        <end position="42"/>
    </location>
</feature>
<dbReference type="EMBL" id="LSRX01007563">
    <property type="protein sequence ID" value="OLP72071.1"/>
    <property type="molecule type" value="Genomic_DNA"/>
</dbReference>
<evidence type="ECO:0000313" key="3">
    <source>
        <dbReference type="Proteomes" id="UP000186817"/>
    </source>
</evidence>
<gene>
    <name evidence="2" type="ORF">AK812_SmicGene48309</name>
</gene>
<feature type="region of interest" description="Disordered" evidence="1">
    <location>
        <begin position="1"/>
        <end position="42"/>
    </location>
</feature>
<feature type="compositionally biased region" description="Polar residues" evidence="1">
    <location>
        <begin position="9"/>
        <end position="18"/>
    </location>
</feature>
<comment type="caution">
    <text evidence="2">The sequence shown here is derived from an EMBL/GenBank/DDBJ whole genome shotgun (WGS) entry which is preliminary data.</text>
</comment>
<evidence type="ECO:0000313" key="2">
    <source>
        <dbReference type="EMBL" id="OLP72071.1"/>
    </source>
</evidence>
<name>A0A1Q9BPZ2_SYMMI</name>
<protein>
    <submittedName>
        <fullName evidence="2">Uncharacterized protein</fullName>
    </submittedName>
</protein>
<evidence type="ECO:0000256" key="1">
    <source>
        <dbReference type="SAM" id="MobiDB-lite"/>
    </source>
</evidence>
<accession>A0A1Q9BPZ2</accession>
<reference evidence="2 3" key="1">
    <citation type="submission" date="2016-02" db="EMBL/GenBank/DDBJ databases">
        <title>Genome analysis of coral dinoflagellate symbionts highlights evolutionary adaptations to a symbiotic lifestyle.</title>
        <authorList>
            <person name="Aranda M."/>
            <person name="Li Y."/>
            <person name="Liew Y.J."/>
            <person name="Baumgarten S."/>
            <person name="Simakov O."/>
            <person name="Wilson M."/>
            <person name="Piel J."/>
            <person name="Ashoor H."/>
            <person name="Bougouffa S."/>
            <person name="Bajic V.B."/>
            <person name="Ryu T."/>
            <person name="Ravasi T."/>
            <person name="Bayer T."/>
            <person name="Micklem G."/>
            <person name="Kim H."/>
            <person name="Bhak J."/>
            <person name="Lajeunesse T.C."/>
            <person name="Voolstra C.R."/>
        </authorList>
    </citation>
    <scope>NUCLEOTIDE SEQUENCE [LARGE SCALE GENOMIC DNA]</scope>
    <source>
        <strain evidence="2 3">CCMP2467</strain>
    </source>
</reference>
<proteinExistence type="predicted"/>
<sequence>VMQDFGHQQYRNSRTQLPQEPLLVPEEREGKLCTNLDKGRRS</sequence>
<keyword evidence="3" id="KW-1185">Reference proteome</keyword>
<dbReference type="AlphaFoldDB" id="A0A1Q9BPZ2"/>
<organism evidence="2 3">
    <name type="scientific">Symbiodinium microadriaticum</name>
    <name type="common">Dinoflagellate</name>
    <name type="synonym">Zooxanthella microadriatica</name>
    <dbReference type="NCBI Taxonomy" id="2951"/>
    <lineage>
        <taxon>Eukaryota</taxon>
        <taxon>Sar</taxon>
        <taxon>Alveolata</taxon>
        <taxon>Dinophyceae</taxon>
        <taxon>Suessiales</taxon>
        <taxon>Symbiodiniaceae</taxon>
        <taxon>Symbiodinium</taxon>
    </lineage>
</organism>
<feature type="non-terminal residue" evidence="2">
    <location>
        <position position="1"/>
    </location>
</feature>